<feature type="region of interest" description="Disordered" evidence="1">
    <location>
        <begin position="100"/>
        <end position="121"/>
    </location>
</feature>
<proteinExistence type="predicted"/>
<reference evidence="2 3" key="2">
    <citation type="journal article" date="2019" name="G3 (Bethesda)">
        <title>Hybrid Assembly of the Genome of the Entomopathogenic Nematode Steinernema carpocapsae Identifies the X-Chromosome.</title>
        <authorList>
            <person name="Serra L."/>
            <person name="Macchietto M."/>
            <person name="Macias-Munoz A."/>
            <person name="McGill C.J."/>
            <person name="Rodriguez I.M."/>
            <person name="Rodriguez B."/>
            <person name="Murad R."/>
            <person name="Mortazavi A."/>
        </authorList>
    </citation>
    <scope>NUCLEOTIDE SEQUENCE [LARGE SCALE GENOMIC DNA]</scope>
    <source>
        <strain evidence="2 3">ALL</strain>
    </source>
</reference>
<name>A0A4U5PAU0_STECR</name>
<dbReference type="EMBL" id="AZBU02000002">
    <property type="protein sequence ID" value="TKR93320.1"/>
    <property type="molecule type" value="Genomic_DNA"/>
</dbReference>
<reference evidence="2 3" key="1">
    <citation type="journal article" date="2015" name="Genome Biol.">
        <title>Comparative genomics of Steinernema reveals deeply conserved gene regulatory networks.</title>
        <authorList>
            <person name="Dillman A.R."/>
            <person name="Macchietto M."/>
            <person name="Porter C.F."/>
            <person name="Rogers A."/>
            <person name="Williams B."/>
            <person name="Antoshechkin I."/>
            <person name="Lee M.M."/>
            <person name="Goodwin Z."/>
            <person name="Lu X."/>
            <person name="Lewis E.E."/>
            <person name="Goodrich-Blair H."/>
            <person name="Stock S.P."/>
            <person name="Adams B.J."/>
            <person name="Sternberg P.W."/>
            <person name="Mortazavi A."/>
        </authorList>
    </citation>
    <scope>NUCLEOTIDE SEQUENCE [LARGE SCALE GENOMIC DNA]</scope>
    <source>
        <strain evidence="2 3">ALL</strain>
    </source>
</reference>
<dbReference type="PROSITE" id="PS51257">
    <property type="entry name" value="PROKAR_LIPOPROTEIN"/>
    <property type="match status" value="1"/>
</dbReference>
<protein>
    <submittedName>
        <fullName evidence="2">Uncharacterized protein</fullName>
    </submittedName>
</protein>
<gene>
    <name evidence="2" type="ORF">L596_007800</name>
</gene>
<organism evidence="2 3">
    <name type="scientific">Steinernema carpocapsae</name>
    <name type="common">Entomopathogenic nematode</name>
    <dbReference type="NCBI Taxonomy" id="34508"/>
    <lineage>
        <taxon>Eukaryota</taxon>
        <taxon>Metazoa</taxon>
        <taxon>Ecdysozoa</taxon>
        <taxon>Nematoda</taxon>
        <taxon>Chromadorea</taxon>
        <taxon>Rhabditida</taxon>
        <taxon>Tylenchina</taxon>
        <taxon>Panagrolaimomorpha</taxon>
        <taxon>Strongyloidoidea</taxon>
        <taxon>Steinernematidae</taxon>
        <taxon>Steinernema</taxon>
    </lineage>
</organism>
<dbReference type="AlphaFoldDB" id="A0A4U5PAU0"/>
<comment type="caution">
    <text evidence="2">The sequence shown here is derived from an EMBL/GenBank/DDBJ whole genome shotgun (WGS) entry which is preliminary data.</text>
</comment>
<accession>A0A4U5PAU0</accession>
<sequence length="121" mass="13602">MRCNIVVAASIAATSCVLRLRQETRLRSAFCCPRRPNNGHPGYSLDLPAVGFVLILSSGPYNYRECVIIDPVSVYRTLRHGFPVLSLRAANRIPDSVKISFRESQKGPRRRFRSPQPFSTP</sequence>
<dbReference type="Proteomes" id="UP000298663">
    <property type="component" value="Unassembled WGS sequence"/>
</dbReference>
<evidence type="ECO:0000256" key="1">
    <source>
        <dbReference type="SAM" id="MobiDB-lite"/>
    </source>
</evidence>
<evidence type="ECO:0000313" key="2">
    <source>
        <dbReference type="EMBL" id="TKR93320.1"/>
    </source>
</evidence>
<keyword evidence="3" id="KW-1185">Reference proteome</keyword>
<evidence type="ECO:0000313" key="3">
    <source>
        <dbReference type="Proteomes" id="UP000298663"/>
    </source>
</evidence>